<keyword evidence="2" id="KW-1185">Reference proteome</keyword>
<gene>
    <name evidence="1" type="ordered locus">Aeqsu_1521</name>
</gene>
<proteinExistence type="predicted"/>
<dbReference type="PANTHER" id="PTHR42754">
    <property type="entry name" value="ENDOGLUCANASE"/>
    <property type="match status" value="1"/>
</dbReference>
<evidence type="ECO:0000313" key="2">
    <source>
        <dbReference type="Proteomes" id="UP000006049"/>
    </source>
</evidence>
<dbReference type="AlphaFoldDB" id="I3YVJ2"/>
<name>I3YVJ2_AEQSU</name>
<protein>
    <recommendedName>
        <fullName evidence="3">Bulb-type lectin domain-containing protein</fullName>
    </recommendedName>
</protein>
<dbReference type="PANTHER" id="PTHR42754:SF1">
    <property type="entry name" value="LIPOPROTEIN"/>
    <property type="match status" value="1"/>
</dbReference>
<evidence type="ECO:0008006" key="3">
    <source>
        <dbReference type="Google" id="ProtNLM"/>
    </source>
</evidence>
<dbReference type="STRING" id="746697.Aeqsu_1521"/>
<evidence type="ECO:0000313" key="1">
    <source>
        <dbReference type="EMBL" id="AFL81010.1"/>
    </source>
</evidence>
<accession>I3YVJ2</accession>
<dbReference type="HOGENOM" id="CLU_035227_0_0_10"/>
<dbReference type="SUPFAM" id="SSF50998">
    <property type="entry name" value="Quinoprotein alcohol dehydrogenase-like"/>
    <property type="match status" value="1"/>
</dbReference>
<dbReference type="RefSeq" id="WP_014782267.1">
    <property type="nucleotide sequence ID" value="NC_018013.1"/>
</dbReference>
<dbReference type="eggNOG" id="COG1520">
    <property type="taxonomic scope" value="Bacteria"/>
</dbReference>
<reference evidence="1 2" key="1">
    <citation type="submission" date="2012-06" db="EMBL/GenBank/DDBJ databases">
        <title>The complete genome of Aequorivita sublithincola DSM 14238.</title>
        <authorList>
            <consortium name="US DOE Joint Genome Institute (JGI-PGF)"/>
            <person name="Lucas S."/>
            <person name="Copeland A."/>
            <person name="Lapidus A."/>
            <person name="Goodwin L."/>
            <person name="Pitluck S."/>
            <person name="Peters L."/>
            <person name="Munk A.C.C."/>
            <person name="Kyrpides N."/>
            <person name="Mavromatis K."/>
            <person name="Pagani I."/>
            <person name="Ivanova N."/>
            <person name="Ovchinnikova G."/>
            <person name="Zeytun A."/>
            <person name="Detter J.C."/>
            <person name="Han C."/>
            <person name="Land M."/>
            <person name="Hauser L."/>
            <person name="Markowitz V."/>
            <person name="Cheng J.-F."/>
            <person name="Hugenholtz P."/>
            <person name="Woyke T."/>
            <person name="Wu D."/>
            <person name="Tindall B."/>
            <person name="Faehnrich R."/>
            <person name="Brambilla E."/>
            <person name="Klenk H.-P."/>
            <person name="Eisen J.A."/>
        </authorList>
    </citation>
    <scope>NUCLEOTIDE SEQUENCE [LARGE SCALE GENOMIC DNA]</scope>
    <source>
        <strain evidence="2">DSM 14238 / LMG 21431 / ACAM 643 / 9-3</strain>
    </source>
</reference>
<dbReference type="PATRIC" id="fig|746697.3.peg.1544"/>
<sequence length="459" mass="50043">MLILKDRNSLRFLILLSFLTICISCGKDDAPEVEDPPPSSAFGEVELIKTYGGSGIDEAVSVVEATDGNYMVFGTTRSTDGDIVGRSGSDSDYWLLKISKEGEIIWSKTYGGSDDEKATRITKTNDGGYLMSGYTTSSDGDVSGNEGFQDYWILKVDSAGTILWDENFGFSGSDQAYKAFQTSDGGYFVTGFFDVSASGGGGNDLHKGENRGVLHGVGEFWGIKLDASGNKQWRRYFGGSNNDRSYDAVETADGGFLMTGTSESVDFDKTDPKGSYDYWAVRLKPNGDLVWTKSYGGNEIDNSYASIKTNDGNYIMVGDSRSADQDVTSPRGNADAWIIKFDDNGNKIWQKSYGGSEFDTAHSIVQRENEDYILSGHSRSNDDDLLTNNGYNDAWIFLIDKDGNLKDQKSIGGSSLDYASEAIETSDNKIIVVGNSESNDKDIPLNKGSKDVLIIKLKT</sequence>
<dbReference type="OrthoDB" id="9811934at2"/>
<dbReference type="KEGG" id="asl:Aeqsu_1521"/>
<organism evidence="1 2">
    <name type="scientific">Aequorivita sublithincola (strain DSM 14238 / LMG 21431 / ACAM 643 / 9-3)</name>
    <dbReference type="NCBI Taxonomy" id="746697"/>
    <lineage>
        <taxon>Bacteria</taxon>
        <taxon>Pseudomonadati</taxon>
        <taxon>Bacteroidota</taxon>
        <taxon>Flavobacteriia</taxon>
        <taxon>Flavobacteriales</taxon>
        <taxon>Flavobacteriaceae</taxon>
        <taxon>Aequorivita</taxon>
    </lineage>
</organism>
<dbReference type="InterPro" id="IPR011047">
    <property type="entry name" value="Quinoprotein_ADH-like_sf"/>
</dbReference>
<dbReference type="Proteomes" id="UP000006049">
    <property type="component" value="Chromosome"/>
</dbReference>
<dbReference type="EMBL" id="CP003280">
    <property type="protein sequence ID" value="AFL81010.1"/>
    <property type="molecule type" value="Genomic_DNA"/>
</dbReference>